<dbReference type="SUPFAM" id="SSF56112">
    <property type="entry name" value="Protein kinase-like (PK-like)"/>
    <property type="match status" value="1"/>
</dbReference>
<organism evidence="3 4">
    <name type="scientific">Diaporthe vaccinii</name>
    <dbReference type="NCBI Taxonomy" id="105482"/>
    <lineage>
        <taxon>Eukaryota</taxon>
        <taxon>Fungi</taxon>
        <taxon>Dikarya</taxon>
        <taxon>Ascomycota</taxon>
        <taxon>Pezizomycotina</taxon>
        <taxon>Sordariomycetes</taxon>
        <taxon>Sordariomycetidae</taxon>
        <taxon>Diaporthales</taxon>
        <taxon>Diaporthaceae</taxon>
        <taxon>Diaporthe</taxon>
        <taxon>Diaporthe eres species complex</taxon>
    </lineage>
</organism>
<proteinExistence type="predicted"/>
<dbReference type="PANTHER" id="PTHR24359:SF37">
    <property type="entry name" value="PROTEIN KINASE DOMAIN-CONTAINING PROTEIN"/>
    <property type="match status" value="1"/>
</dbReference>
<dbReference type="CDD" id="cd00180">
    <property type="entry name" value="PKc"/>
    <property type="match status" value="1"/>
</dbReference>
<dbReference type="EMBL" id="JBAWTH010000168">
    <property type="protein sequence ID" value="KAL2274042.1"/>
    <property type="molecule type" value="Genomic_DNA"/>
</dbReference>
<evidence type="ECO:0000313" key="4">
    <source>
        <dbReference type="Proteomes" id="UP001600888"/>
    </source>
</evidence>
<dbReference type="Gene3D" id="3.30.200.20">
    <property type="entry name" value="Phosphorylase Kinase, domain 1"/>
    <property type="match status" value="1"/>
</dbReference>
<sequence length="640" mass="74097">MAPENPPELRIQDIPYRSNTFPSEAIDEDGLQLDELLRENDVQGEPSLFYPLKTVYRIFTRERVLAQLRSYQALPNAEYYVDLICAAGTEAGRPPPYIKIFAILALIDKGDAIRDFIDAELTDETLPFYRYDYLNAKRQHYLFLKGTDTPITVFKKWLPHERSAFDTTQRMLLVPYLELGPGNMVQEYNLSDRDVLPWCRSKSNGPESPNSSMVEGAYGKVYCVDIHRDCHAFHEVLQTVKLNGDRFAVKELLKRDFNDEAQFRKELEHLKRFNGLVHDHLVTLLTSVTKGETPENKQYHFVFPFARYDLSDYWMSNHSPSWDKTTVKWVVKQLLGIMGAMDAIHVPKHLHLSTEIAKYGMHGDLKPDNILWFESHKDYRGIFVISDFGVADMHSDKSRSNIPNEKIPAVPGYRPPECDIQNGYISRRYDIWTLGCLFLEIVTWLMGGQEFVSAFKKERMKTIYVTGAKRDMFYTVKKLEGQTAGAIHLRESIVAKPTEKEWYALEVKPEVKQWIQRLHEDERCPALIHDILDMIENEMLVILSRDDKESGARDRSSSTTLKRKLQGWVSKCEVDDGYCFRGQPHPRRPVRAPTVVVAPLNKEAEDCIQMHKPALLSHNPSHDERRTKSTVLWEDLEEKE</sequence>
<dbReference type="PROSITE" id="PS50011">
    <property type="entry name" value="PROTEIN_KINASE_DOM"/>
    <property type="match status" value="1"/>
</dbReference>
<dbReference type="SMART" id="SM00220">
    <property type="entry name" value="S_TKc"/>
    <property type="match status" value="1"/>
</dbReference>
<comment type="caution">
    <text evidence="3">The sequence shown here is derived from an EMBL/GenBank/DDBJ whole genome shotgun (WGS) entry which is preliminary data.</text>
</comment>
<keyword evidence="4" id="KW-1185">Reference proteome</keyword>
<dbReference type="Gene3D" id="1.10.510.10">
    <property type="entry name" value="Transferase(Phosphotransferase) domain 1"/>
    <property type="match status" value="1"/>
</dbReference>
<evidence type="ECO:0000313" key="3">
    <source>
        <dbReference type="EMBL" id="KAL2274038.1"/>
    </source>
</evidence>
<dbReference type="EMBL" id="JBAWTH010000168">
    <property type="protein sequence ID" value="KAL2274038.1"/>
    <property type="molecule type" value="Genomic_DNA"/>
</dbReference>
<dbReference type="InterPro" id="IPR000719">
    <property type="entry name" value="Prot_kinase_dom"/>
</dbReference>
<gene>
    <name evidence="3" type="ORF">FJTKL_03736</name>
</gene>
<dbReference type="PANTHER" id="PTHR24359">
    <property type="entry name" value="SERINE/THREONINE-PROTEIN KINASE SBK1"/>
    <property type="match status" value="1"/>
</dbReference>
<dbReference type="Proteomes" id="UP001600888">
    <property type="component" value="Unassembled WGS sequence"/>
</dbReference>
<dbReference type="InterPro" id="IPR011009">
    <property type="entry name" value="Kinase-like_dom_sf"/>
</dbReference>
<evidence type="ECO:0000256" key="1">
    <source>
        <dbReference type="SAM" id="MobiDB-lite"/>
    </source>
</evidence>
<dbReference type="Pfam" id="PF00069">
    <property type="entry name" value="Pkinase"/>
    <property type="match status" value="1"/>
</dbReference>
<reference evidence="3 4" key="1">
    <citation type="submission" date="2024-03" db="EMBL/GenBank/DDBJ databases">
        <title>A high-quality draft genome sequence of Diaporthe vaccinii, a causative agent of upright dieback and viscid rot disease in cranberry plants.</title>
        <authorList>
            <person name="Sarrasin M."/>
            <person name="Lang B.F."/>
            <person name="Burger G."/>
        </authorList>
    </citation>
    <scope>NUCLEOTIDE SEQUENCE [LARGE SCALE GENOMIC DNA]</scope>
    <source>
        <strain evidence="3 4">IS7</strain>
    </source>
</reference>
<feature type="region of interest" description="Disordered" evidence="1">
    <location>
        <begin position="615"/>
        <end position="640"/>
    </location>
</feature>
<evidence type="ECO:0000259" key="2">
    <source>
        <dbReference type="PROSITE" id="PS50011"/>
    </source>
</evidence>
<name>A0ABR4DUP7_9PEZI</name>
<feature type="domain" description="Protein kinase" evidence="2">
    <location>
        <begin position="207"/>
        <end position="540"/>
    </location>
</feature>
<accession>A0ABR4DUP7</accession>
<protein>
    <recommendedName>
        <fullName evidence="2">Protein kinase domain-containing protein</fullName>
    </recommendedName>
</protein>